<proteinExistence type="predicted"/>
<protein>
    <submittedName>
        <fullName evidence="2">Uncharacterized protein</fullName>
    </submittedName>
</protein>
<feature type="region of interest" description="Disordered" evidence="1">
    <location>
        <begin position="1"/>
        <end position="21"/>
    </location>
</feature>
<organism evidence="2 3">
    <name type="scientific">Pleurodeles waltl</name>
    <name type="common">Iberian ribbed newt</name>
    <dbReference type="NCBI Taxonomy" id="8319"/>
    <lineage>
        <taxon>Eukaryota</taxon>
        <taxon>Metazoa</taxon>
        <taxon>Chordata</taxon>
        <taxon>Craniata</taxon>
        <taxon>Vertebrata</taxon>
        <taxon>Euteleostomi</taxon>
        <taxon>Amphibia</taxon>
        <taxon>Batrachia</taxon>
        <taxon>Caudata</taxon>
        <taxon>Salamandroidea</taxon>
        <taxon>Salamandridae</taxon>
        <taxon>Pleurodelinae</taxon>
        <taxon>Pleurodeles</taxon>
    </lineage>
</organism>
<dbReference type="EMBL" id="JANPWB010000015">
    <property type="protein sequence ID" value="KAJ1089793.1"/>
    <property type="molecule type" value="Genomic_DNA"/>
</dbReference>
<keyword evidence="3" id="KW-1185">Reference proteome</keyword>
<reference evidence="2" key="1">
    <citation type="journal article" date="2022" name="bioRxiv">
        <title>Sequencing and chromosome-scale assembly of the giantPleurodeles waltlgenome.</title>
        <authorList>
            <person name="Brown T."/>
            <person name="Elewa A."/>
            <person name="Iarovenko S."/>
            <person name="Subramanian E."/>
            <person name="Araus A.J."/>
            <person name="Petzold A."/>
            <person name="Susuki M."/>
            <person name="Suzuki K.-i.T."/>
            <person name="Hayashi T."/>
            <person name="Toyoda A."/>
            <person name="Oliveira C."/>
            <person name="Osipova E."/>
            <person name="Leigh N.D."/>
            <person name="Simon A."/>
            <person name="Yun M.H."/>
        </authorList>
    </citation>
    <scope>NUCLEOTIDE SEQUENCE</scope>
    <source>
        <strain evidence="2">20211129_DDA</strain>
        <tissue evidence="2">Liver</tissue>
    </source>
</reference>
<dbReference type="Proteomes" id="UP001066276">
    <property type="component" value="Chromosome 11"/>
</dbReference>
<evidence type="ECO:0000256" key="1">
    <source>
        <dbReference type="SAM" id="MobiDB-lite"/>
    </source>
</evidence>
<gene>
    <name evidence="2" type="ORF">NDU88_002937</name>
</gene>
<comment type="caution">
    <text evidence="2">The sequence shown here is derived from an EMBL/GenBank/DDBJ whole genome shotgun (WGS) entry which is preliminary data.</text>
</comment>
<dbReference type="AlphaFoldDB" id="A0AAV7LK69"/>
<evidence type="ECO:0000313" key="3">
    <source>
        <dbReference type="Proteomes" id="UP001066276"/>
    </source>
</evidence>
<accession>A0AAV7LK69</accession>
<evidence type="ECO:0000313" key="2">
    <source>
        <dbReference type="EMBL" id="KAJ1089793.1"/>
    </source>
</evidence>
<sequence length="92" mass="9864">MGATAPVAPSHSAGSILSRRPSGKAVLHWAGGRPFGGRPPAQCKTQNTLSGLATAERYRMQELTRVPLHLPLHLLPKDRPLTAQDAYKTATK</sequence>
<name>A0AAV7LK69_PLEWA</name>